<dbReference type="Proteomes" id="UP001595912">
    <property type="component" value="Unassembled WGS sequence"/>
</dbReference>
<evidence type="ECO:0000259" key="2">
    <source>
        <dbReference type="PROSITE" id="PS50006"/>
    </source>
</evidence>
<dbReference type="RefSeq" id="WP_380126924.1">
    <property type="nucleotide sequence ID" value="NZ_JBHSIU010000097.1"/>
</dbReference>
<evidence type="ECO:0000313" key="3">
    <source>
        <dbReference type="EMBL" id="MFC5006306.1"/>
    </source>
</evidence>
<accession>A0ABV9WEY3</accession>
<dbReference type="SUPFAM" id="SSF49879">
    <property type="entry name" value="SMAD/FHA domain"/>
    <property type="match status" value="1"/>
</dbReference>
<organism evidence="3 4">
    <name type="scientific">Dactylosporangium cerinum</name>
    <dbReference type="NCBI Taxonomy" id="1434730"/>
    <lineage>
        <taxon>Bacteria</taxon>
        <taxon>Bacillati</taxon>
        <taxon>Actinomycetota</taxon>
        <taxon>Actinomycetes</taxon>
        <taxon>Micromonosporales</taxon>
        <taxon>Micromonosporaceae</taxon>
        <taxon>Dactylosporangium</taxon>
    </lineage>
</organism>
<keyword evidence="1" id="KW-0597">Phosphoprotein</keyword>
<sequence>MPTPRTADGPGPAGAPLAGWTVTAEPDHEFYAATGVRSSRARFPVDGRPRRFLLTRRQIWIGRRGNTLRPRPEVDLGGWPHDPGVSRLHALLLARPGGWTLLEPGSLGGTAVNGVYEPIPVDVPIPVGHGTRIHVGLWTTITLRLEATCRPRPAG</sequence>
<comment type="caution">
    <text evidence="3">The sequence shown here is derived from an EMBL/GenBank/DDBJ whole genome shotgun (WGS) entry which is preliminary data.</text>
</comment>
<feature type="domain" description="FHA" evidence="2">
    <location>
        <begin position="59"/>
        <end position="117"/>
    </location>
</feature>
<keyword evidence="4" id="KW-1185">Reference proteome</keyword>
<evidence type="ECO:0000256" key="1">
    <source>
        <dbReference type="ARBA" id="ARBA00022553"/>
    </source>
</evidence>
<reference evidence="4" key="1">
    <citation type="journal article" date="2019" name="Int. J. Syst. Evol. Microbiol.">
        <title>The Global Catalogue of Microorganisms (GCM) 10K type strain sequencing project: providing services to taxonomists for standard genome sequencing and annotation.</title>
        <authorList>
            <consortium name="The Broad Institute Genomics Platform"/>
            <consortium name="The Broad Institute Genome Sequencing Center for Infectious Disease"/>
            <person name="Wu L."/>
            <person name="Ma J."/>
        </authorList>
    </citation>
    <scope>NUCLEOTIDE SEQUENCE [LARGE SCALE GENOMIC DNA]</scope>
    <source>
        <strain evidence="4">CGMCC 4.7152</strain>
    </source>
</reference>
<dbReference type="EMBL" id="JBHSIU010000097">
    <property type="protein sequence ID" value="MFC5006306.1"/>
    <property type="molecule type" value="Genomic_DNA"/>
</dbReference>
<dbReference type="InterPro" id="IPR008984">
    <property type="entry name" value="SMAD_FHA_dom_sf"/>
</dbReference>
<dbReference type="PROSITE" id="PS50006">
    <property type="entry name" value="FHA_DOMAIN"/>
    <property type="match status" value="1"/>
</dbReference>
<protein>
    <submittedName>
        <fullName evidence="3">FHA domain-containing protein</fullName>
    </submittedName>
</protein>
<dbReference type="InterPro" id="IPR000253">
    <property type="entry name" value="FHA_dom"/>
</dbReference>
<name>A0ABV9WEY3_9ACTN</name>
<dbReference type="Gene3D" id="2.60.200.20">
    <property type="match status" value="1"/>
</dbReference>
<dbReference type="CDD" id="cd00060">
    <property type="entry name" value="FHA"/>
    <property type="match status" value="1"/>
</dbReference>
<evidence type="ECO:0000313" key="4">
    <source>
        <dbReference type="Proteomes" id="UP001595912"/>
    </source>
</evidence>
<dbReference type="Pfam" id="PF00498">
    <property type="entry name" value="FHA"/>
    <property type="match status" value="1"/>
</dbReference>
<proteinExistence type="predicted"/>
<gene>
    <name evidence="3" type="ORF">ACFPIJ_51860</name>
</gene>